<name>A0A3M7QKC9_BRAPC</name>
<dbReference type="PROSITE" id="PS00010">
    <property type="entry name" value="ASX_HYDROXYL"/>
    <property type="match status" value="1"/>
</dbReference>
<evidence type="ECO:0000256" key="5">
    <source>
        <dbReference type="PROSITE-ProRule" id="PRU00076"/>
    </source>
</evidence>
<keyword evidence="1 5" id="KW-0245">EGF-like domain</keyword>
<dbReference type="PROSITE" id="PS01186">
    <property type="entry name" value="EGF_2"/>
    <property type="match status" value="1"/>
</dbReference>
<dbReference type="InterPro" id="IPR000742">
    <property type="entry name" value="EGF"/>
</dbReference>
<gene>
    <name evidence="7" type="ORF">BpHYR1_037811</name>
</gene>
<dbReference type="SUPFAM" id="SSF57196">
    <property type="entry name" value="EGF/Laminin"/>
    <property type="match status" value="1"/>
</dbReference>
<dbReference type="EMBL" id="REGN01005873">
    <property type="protein sequence ID" value="RNA11732.1"/>
    <property type="molecule type" value="Genomic_DNA"/>
</dbReference>
<dbReference type="InterPro" id="IPR016186">
    <property type="entry name" value="C-type_lectin-like/link_sf"/>
</dbReference>
<dbReference type="Pfam" id="PF00008">
    <property type="entry name" value="EGF"/>
    <property type="match status" value="1"/>
</dbReference>
<evidence type="ECO:0000259" key="6">
    <source>
        <dbReference type="PROSITE" id="PS50026"/>
    </source>
</evidence>
<sequence>MVPESKNEKLSRNICLGQCLRNEFCSFVVHKNGICSLHTEYALKRLEDSNLDIVFMKNFVINYCDGHPCINNGTCVNKLDGYECLCDIGYFGTNCNEKISDYFCDKDQYRLNKSDICRNCTNGFSTYKDYFFNCYHINGPKNFSAAKSYCEEMNSFLWRPKTLIELDLFKKDWYWVEAKINYVGEPFVWPDGSKVNRFNSDEPNNLNGGNNKNIIEEVLAAYDNFFLDVTISEDHLIICQQNP</sequence>
<reference evidence="7 8" key="1">
    <citation type="journal article" date="2018" name="Sci. Rep.">
        <title>Genomic signatures of local adaptation to the degree of environmental predictability in rotifers.</title>
        <authorList>
            <person name="Franch-Gras L."/>
            <person name="Hahn C."/>
            <person name="Garcia-Roger E.M."/>
            <person name="Carmona M.J."/>
            <person name="Serra M."/>
            <person name="Gomez A."/>
        </authorList>
    </citation>
    <scope>NUCLEOTIDE SEQUENCE [LARGE SCALE GENOMIC DNA]</scope>
    <source>
        <strain evidence="7">HYR1</strain>
    </source>
</reference>
<dbReference type="Gene3D" id="3.10.100.10">
    <property type="entry name" value="Mannose-Binding Protein A, subunit A"/>
    <property type="match status" value="1"/>
</dbReference>
<dbReference type="PROSITE" id="PS00022">
    <property type="entry name" value="EGF_1"/>
    <property type="match status" value="1"/>
</dbReference>
<dbReference type="CDD" id="cd00054">
    <property type="entry name" value="EGF_CA"/>
    <property type="match status" value="1"/>
</dbReference>
<dbReference type="SUPFAM" id="SSF56436">
    <property type="entry name" value="C-type lectin-like"/>
    <property type="match status" value="1"/>
</dbReference>
<dbReference type="InterPro" id="IPR000152">
    <property type="entry name" value="EGF-type_Asp/Asn_hydroxyl_site"/>
</dbReference>
<evidence type="ECO:0000313" key="8">
    <source>
        <dbReference type="Proteomes" id="UP000276133"/>
    </source>
</evidence>
<evidence type="ECO:0000256" key="2">
    <source>
        <dbReference type="ARBA" id="ARBA00022729"/>
    </source>
</evidence>
<dbReference type="Proteomes" id="UP000276133">
    <property type="component" value="Unassembled WGS sequence"/>
</dbReference>
<organism evidence="7 8">
    <name type="scientific">Brachionus plicatilis</name>
    <name type="common">Marine rotifer</name>
    <name type="synonym">Brachionus muelleri</name>
    <dbReference type="NCBI Taxonomy" id="10195"/>
    <lineage>
        <taxon>Eukaryota</taxon>
        <taxon>Metazoa</taxon>
        <taxon>Spiralia</taxon>
        <taxon>Gnathifera</taxon>
        <taxon>Rotifera</taxon>
        <taxon>Eurotatoria</taxon>
        <taxon>Monogononta</taxon>
        <taxon>Pseudotrocha</taxon>
        <taxon>Ploima</taxon>
        <taxon>Brachionidae</taxon>
        <taxon>Brachionus</taxon>
    </lineage>
</organism>
<dbReference type="SMART" id="SM00179">
    <property type="entry name" value="EGF_CA"/>
    <property type="match status" value="1"/>
</dbReference>
<dbReference type="GO" id="GO:0005509">
    <property type="term" value="F:calcium ion binding"/>
    <property type="evidence" value="ECO:0007669"/>
    <property type="project" value="InterPro"/>
</dbReference>
<evidence type="ECO:0000256" key="1">
    <source>
        <dbReference type="ARBA" id="ARBA00022536"/>
    </source>
</evidence>
<dbReference type="Gene3D" id="2.10.25.10">
    <property type="entry name" value="Laminin"/>
    <property type="match status" value="1"/>
</dbReference>
<evidence type="ECO:0000256" key="4">
    <source>
        <dbReference type="ARBA" id="ARBA00023157"/>
    </source>
</evidence>
<evidence type="ECO:0000256" key="3">
    <source>
        <dbReference type="ARBA" id="ARBA00022737"/>
    </source>
</evidence>
<feature type="domain" description="EGF-like" evidence="6">
    <location>
        <begin position="60"/>
        <end position="96"/>
    </location>
</feature>
<dbReference type="InterPro" id="IPR016187">
    <property type="entry name" value="CTDL_fold"/>
</dbReference>
<dbReference type="InterPro" id="IPR001881">
    <property type="entry name" value="EGF-like_Ca-bd_dom"/>
</dbReference>
<dbReference type="FunFam" id="2.10.25.10:FF:000066">
    <property type="entry name" value="FAT atypical cadherin 4"/>
    <property type="match status" value="1"/>
</dbReference>
<feature type="disulfide bond" evidence="5">
    <location>
        <begin position="86"/>
        <end position="95"/>
    </location>
</feature>
<evidence type="ECO:0000313" key="7">
    <source>
        <dbReference type="EMBL" id="RNA11732.1"/>
    </source>
</evidence>
<keyword evidence="4 5" id="KW-1015">Disulfide bond</keyword>
<dbReference type="SMART" id="SM00181">
    <property type="entry name" value="EGF"/>
    <property type="match status" value="1"/>
</dbReference>
<dbReference type="CDD" id="cd00037">
    <property type="entry name" value="CLECT"/>
    <property type="match status" value="1"/>
</dbReference>
<comment type="caution">
    <text evidence="7">The sequence shown here is derived from an EMBL/GenBank/DDBJ whole genome shotgun (WGS) entry which is preliminary data.</text>
</comment>
<keyword evidence="7" id="KW-0675">Receptor</keyword>
<comment type="caution">
    <text evidence="5">Lacks conserved residue(s) required for the propagation of feature annotation.</text>
</comment>
<dbReference type="AlphaFoldDB" id="A0A3M7QKC9"/>
<proteinExistence type="predicted"/>
<dbReference type="STRING" id="10195.A0A3M7QKC9"/>
<accession>A0A3M7QKC9</accession>
<dbReference type="PROSITE" id="PS50026">
    <property type="entry name" value="EGF_3"/>
    <property type="match status" value="1"/>
</dbReference>
<keyword evidence="2" id="KW-0732">Signal</keyword>
<keyword evidence="3" id="KW-0677">Repeat</keyword>
<keyword evidence="8" id="KW-1185">Reference proteome</keyword>
<dbReference type="OrthoDB" id="283575at2759"/>
<protein>
    <submittedName>
        <fullName evidence="7">Delta and Notch-like epidermal growth factor-related receptor</fullName>
    </submittedName>
</protein>